<evidence type="ECO:0000313" key="3">
    <source>
        <dbReference type="Proteomes" id="UP000317909"/>
    </source>
</evidence>
<dbReference type="Proteomes" id="UP000317909">
    <property type="component" value="Chromosome"/>
</dbReference>
<proteinExistence type="predicted"/>
<organism evidence="2 3">
    <name type="scientific">Lacipirellula limnantheis</name>
    <dbReference type="NCBI Taxonomy" id="2528024"/>
    <lineage>
        <taxon>Bacteria</taxon>
        <taxon>Pseudomonadati</taxon>
        <taxon>Planctomycetota</taxon>
        <taxon>Planctomycetia</taxon>
        <taxon>Pirellulales</taxon>
        <taxon>Lacipirellulaceae</taxon>
        <taxon>Lacipirellula</taxon>
    </lineage>
</organism>
<dbReference type="AlphaFoldDB" id="A0A517TRL4"/>
<dbReference type="RefSeq" id="WP_145430061.1">
    <property type="nucleotide sequence ID" value="NZ_CP036339.1"/>
</dbReference>
<dbReference type="NCBIfam" id="NF033679">
    <property type="entry name" value="DNRLRE_dom"/>
    <property type="match status" value="2"/>
</dbReference>
<keyword evidence="1" id="KW-0732">Signal</keyword>
<name>A0A517TRL4_9BACT</name>
<keyword evidence="3" id="KW-1185">Reference proteome</keyword>
<protein>
    <recommendedName>
        <fullName evidence="4">PEP-CTERM protein-sorting domain-containing protein</fullName>
    </recommendedName>
</protein>
<evidence type="ECO:0008006" key="4">
    <source>
        <dbReference type="Google" id="ProtNLM"/>
    </source>
</evidence>
<reference evidence="2 3" key="1">
    <citation type="submission" date="2019-02" db="EMBL/GenBank/DDBJ databases">
        <title>Deep-cultivation of Planctomycetes and their phenomic and genomic characterization uncovers novel biology.</title>
        <authorList>
            <person name="Wiegand S."/>
            <person name="Jogler M."/>
            <person name="Boedeker C."/>
            <person name="Pinto D."/>
            <person name="Vollmers J."/>
            <person name="Rivas-Marin E."/>
            <person name="Kohn T."/>
            <person name="Peeters S.H."/>
            <person name="Heuer A."/>
            <person name="Rast P."/>
            <person name="Oberbeckmann S."/>
            <person name="Bunk B."/>
            <person name="Jeske O."/>
            <person name="Meyerdierks A."/>
            <person name="Storesund J.E."/>
            <person name="Kallscheuer N."/>
            <person name="Luecker S."/>
            <person name="Lage O.M."/>
            <person name="Pohl T."/>
            <person name="Merkel B.J."/>
            <person name="Hornburger P."/>
            <person name="Mueller R.-W."/>
            <person name="Bruemmer F."/>
            <person name="Labrenz M."/>
            <person name="Spormann A.M."/>
            <person name="Op den Camp H."/>
            <person name="Overmann J."/>
            <person name="Amann R."/>
            <person name="Jetten M.S.M."/>
            <person name="Mascher T."/>
            <person name="Medema M.H."/>
            <person name="Devos D.P."/>
            <person name="Kaster A.-K."/>
            <person name="Ovreas L."/>
            <person name="Rohde M."/>
            <person name="Galperin M.Y."/>
            <person name="Jogler C."/>
        </authorList>
    </citation>
    <scope>NUCLEOTIDE SEQUENCE [LARGE SCALE GENOMIC DNA]</scope>
    <source>
        <strain evidence="2 3">I41</strain>
    </source>
</reference>
<evidence type="ECO:0000256" key="1">
    <source>
        <dbReference type="SAM" id="SignalP"/>
    </source>
</evidence>
<evidence type="ECO:0000313" key="2">
    <source>
        <dbReference type="EMBL" id="QDT71023.1"/>
    </source>
</evidence>
<feature type="signal peptide" evidence="1">
    <location>
        <begin position="1"/>
        <end position="27"/>
    </location>
</feature>
<dbReference type="InterPro" id="IPR018247">
    <property type="entry name" value="EF_Hand_1_Ca_BS"/>
</dbReference>
<gene>
    <name evidence="2" type="ORF">I41_01780</name>
</gene>
<dbReference type="OrthoDB" id="282397at2"/>
<dbReference type="KEGG" id="llh:I41_01780"/>
<dbReference type="EMBL" id="CP036339">
    <property type="protein sequence ID" value="QDT71023.1"/>
    <property type="molecule type" value="Genomic_DNA"/>
</dbReference>
<accession>A0A517TRL4</accession>
<feature type="chain" id="PRO_5022023118" description="PEP-CTERM protein-sorting domain-containing protein" evidence="1">
    <location>
        <begin position="28"/>
        <end position="534"/>
    </location>
</feature>
<sequence length="534" mass="54689" precursor="true">MKCLWYRSATRWLCATCVVASSSSALAQTTVSFQQGVNGYAGTTDVIIGVDIGAKDGNVIGSAVQEIFLDGQYHEVTAVADEKQMLLKFDEIFGAGAGQIPLGAKILDAKLKITTGESSGNARTGGPFGVAQLLVPFDATTTFNSMSAAGTGGSGGATYAGGQIARPLDKGYRGPIEATTPNGLITTAADVTSVLQNWSKGAANNGFAVVAGTTDGWQVFTSGVVLPAGRPSLEVTYDVSPQPTVSTVTLQNGLNGYAGTTMVRMLQSGVTEDGLNLDEAFLDGGNITGTSPNDQALIKFANIFASQGGSVPDNATILDAHLVLDSGRAAFSTNAGTNGNFGVARMLKDWSLTSVYTDYGADGPSSADGDTGSFLDTTGAMIADAQATLDVTEAVQAWQGGSSNFGLNVRAVDTTDGWAINFTGSADPSAVPRLVINYTTDVIAPTEDADFDADGDVDGADFLAWQQNFGAGSTLAQGDANGDNAVNDADLTIWKQQFGGVASAVTANAVPEPTALVLAMGSLAIVGAWGARRR</sequence>
<dbReference type="PROSITE" id="PS00018">
    <property type="entry name" value="EF_HAND_1"/>
    <property type="match status" value="1"/>
</dbReference>